<dbReference type="InterPro" id="IPR000014">
    <property type="entry name" value="PAS"/>
</dbReference>
<dbReference type="PROSITE" id="PS50113">
    <property type="entry name" value="PAC"/>
    <property type="match status" value="1"/>
</dbReference>
<dbReference type="GO" id="GO:0007165">
    <property type="term" value="P:signal transduction"/>
    <property type="evidence" value="ECO:0007669"/>
    <property type="project" value="UniProtKB-KW"/>
</dbReference>
<evidence type="ECO:0000256" key="2">
    <source>
        <dbReference type="PROSITE-ProRule" id="PRU00284"/>
    </source>
</evidence>
<organism evidence="6 7">
    <name type="scientific">Thermophagus xiamenensis</name>
    <dbReference type="NCBI Taxonomy" id="385682"/>
    <lineage>
        <taxon>Bacteria</taxon>
        <taxon>Pseudomonadati</taxon>
        <taxon>Bacteroidota</taxon>
        <taxon>Bacteroidia</taxon>
        <taxon>Marinilabiliales</taxon>
        <taxon>Marinilabiliaceae</taxon>
        <taxon>Thermophagus</taxon>
    </lineage>
</organism>
<evidence type="ECO:0000256" key="1">
    <source>
        <dbReference type="ARBA" id="ARBA00023224"/>
    </source>
</evidence>
<dbReference type="PROSITE" id="PS50111">
    <property type="entry name" value="CHEMOTAXIS_TRANSDUC_2"/>
    <property type="match status" value="1"/>
</dbReference>
<dbReference type="AlphaFoldDB" id="A0A1I2E327"/>
<evidence type="ECO:0000259" key="4">
    <source>
        <dbReference type="PROSITE" id="PS50112"/>
    </source>
</evidence>
<dbReference type="InterPro" id="IPR004089">
    <property type="entry name" value="MCPsignal_dom"/>
</dbReference>
<dbReference type="Pfam" id="PF00015">
    <property type="entry name" value="MCPsignal"/>
    <property type="match status" value="1"/>
</dbReference>
<accession>A0A1I2E327</accession>
<evidence type="ECO:0000259" key="5">
    <source>
        <dbReference type="PROSITE" id="PS50113"/>
    </source>
</evidence>
<dbReference type="InterPro" id="IPR035965">
    <property type="entry name" value="PAS-like_dom_sf"/>
</dbReference>
<feature type="domain" description="PAS" evidence="4">
    <location>
        <begin position="48"/>
        <end position="92"/>
    </location>
</feature>
<gene>
    <name evidence="6" type="ORF">SAMN05444380_12125</name>
</gene>
<sequence>MSGYIKKRKQLKELKISHTLLQRECDKWRSTAGDNRDESYSKTNDKEKQTELLSIVATQTENAIMIMDPEGNIEWINEGFTRMYGYTFDEFIETRGSNIRQTSFSSIIEERLYKCKILKQPVFYDAPNITRDGREIWTRTTLTPIFNDKGEVIHLATIDTDIDRRKRAADVLLKELSVLRQRLNQLTHHQQKVSNVINHLLHNQKKSGKEVEATKQIISFINDVSDRVKIMGLNASIEAATIARNGQKNMHEAGFRVLASEIIKLSEETKTKSSEIGKIINRLDESFDVVIQYKNEVENTTRLFMQNITRLEEGLKKVEEVAEKLNE</sequence>
<dbReference type="CDD" id="cd00130">
    <property type="entry name" value="PAS"/>
    <property type="match status" value="1"/>
</dbReference>
<dbReference type="STRING" id="385682.SAMN05444380_12125"/>
<protein>
    <submittedName>
        <fullName evidence="6">Methyl-accepting chemotaxis sensory transducer with Pas/Pac sensor</fullName>
    </submittedName>
</protein>
<dbReference type="Proteomes" id="UP000181976">
    <property type="component" value="Unassembled WGS sequence"/>
</dbReference>
<evidence type="ECO:0000313" key="7">
    <source>
        <dbReference type="Proteomes" id="UP000181976"/>
    </source>
</evidence>
<dbReference type="Pfam" id="PF13426">
    <property type="entry name" value="PAS_9"/>
    <property type="match status" value="1"/>
</dbReference>
<proteinExistence type="predicted"/>
<dbReference type="InterPro" id="IPR000700">
    <property type="entry name" value="PAS-assoc_C"/>
</dbReference>
<feature type="domain" description="PAC" evidence="5">
    <location>
        <begin position="122"/>
        <end position="174"/>
    </location>
</feature>
<dbReference type="PANTHER" id="PTHR32089">
    <property type="entry name" value="METHYL-ACCEPTING CHEMOTAXIS PROTEIN MCPB"/>
    <property type="match status" value="1"/>
</dbReference>
<dbReference type="GO" id="GO:0016020">
    <property type="term" value="C:membrane"/>
    <property type="evidence" value="ECO:0007669"/>
    <property type="project" value="InterPro"/>
</dbReference>
<feature type="domain" description="Methyl-accepting transducer" evidence="3">
    <location>
        <begin position="208"/>
        <end position="327"/>
    </location>
</feature>
<dbReference type="SUPFAM" id="SSF55785">
    <property type="entry name" value="PYP-like sensor domain (PAS domain)"/>
    <property type="match status" value="1"/>
</dbReference>
<name>A0A1I2E327_9BACT</name>
<dbReference type="eggNOG" id="COG0840">
    <property type="taxonomic scope" value="Bacteria"/>
</dbReference>
<dbReference type="PANTHER" id="PTHR32089:SF112">
    <property type="entry name" value="LYSOZYME-LIKE PROTEIN-RELATED"/>
    <property type="match status" value="1"/>
</dbReference>
<keyword evidence="7" id="KW-1185">Reference proteome</keyword>
<dbReference type="InParanoid" id="A0A1I2E327"/>
<evidence type="ECO:0000313" key="6">
    <source>
        <dbReference type="EMBL" id="SFE87294.1"/>
    </source>
</evidence>
<dbReference type="Gene3D" id="3.30.450.20">
    <property type="entry name" value="PAS domain"/>
    <property type="match status" value="1"/>
</dbReference>
<reference evidence="6 7" key="1">
    <citation type="submission" date="2016-10" db="EMBL/GenBank/DDBJ databases">
        <authorList>
            <person name="de Groot N.N."/>
        </authorList>
    </citation>
    <scope>NUCLEOTIDE SEQUENCE [LARGE SCALE GENOMIC DNA]</scope>
    <source>
        <strain evidence="6 7">DSM 19012</strain>
    </source>
</reference>
<evidence type="ECO:0000259" key="3">
    <source>
        <dbReference type="PROSITE" id="PS50111"/>
    </source>
</evidence>
<dbReference type="SUPFAM" id="SSF58104">
    <property type="entry name" value="Methyl-accepting chemotaxis protein (MCP) signaling domain"/>
    <property type="match status" value="1"/>
</dbReference>
<dbReference type="EMBL" id="FONA01000021">
    <property type="protein sequence ID" value="SFE87294.1"/>
    <property type="molecule type" value="Genomic_DNA"/>
</dbReference>
<dbReference type="PROSITE" id="PS50112">
    <property type="entry name" value="PAS"/>
    <property type="match status" value="1"/>
</dbReference>
<dbReference type="Gene3D" id="6.10.250.3200">
    <property type="match status" value="1"/>
</dbReference>
<keyword evidence="1 2" id="KW-0807">Transducer</keyword>
<dbReference type="NCBIfam" id="TIGR00229">
    <property type="entry name" value="sensory_box"/>
    <property type="match status" value="1"/>
</dbReference>